<keyword evidence="1" id="KW-0812">Transmembrane</keyword>
<gene>
    <name evidence="2" type="ORF">C7S20_00845</name>
</gene>
<dbReference type="SUPFAM" id="SSF51905">
    <property type="entry name" value="FAD/NAD(P)-binding domain"/>
    <property type="match status" value="1"/>
</dbReference>
<dbReference type="EMBL" id="CP028136">
    <property type="protein sequence ID" value="AVR43929.1"/>
    <property type="molecule type" value="Genomic_DNA"/>
</dbReference>
<dbReference type="KEGG" id="grs:C7S20_00845"/>
<accession>A0A2R3Z0Z1</accession>
<keyword evidence="1" id="KW-0472">Membrane</keyword>
<keyword evidence="3" id="KW-1185">Reference proteome</keyword>
<dbReference type="OrthoDB" id="24355at2"/>
<dbReference type="Pfam" id="PF05834">
    <property type="entry name" value="Lycopene_cycl"/>
    <property type="match status" value="1"/>
</dbReference>
<dbReference type="RefSeq" id="WP_107010714.1">
    <property type="nucleotide sequence ID" value="NZ_CP028136.1"/>
</dbReference>
<dbReference type="Proteomes" id="UP000241507">
    <property type="component" value="Chromosome"/>
</dbReference>
<evidence type="ECO:0000313" key="2">
    <source>
        <dbReference type="EMBL" id="AVR43929.1"/>
    </source>
</evidence>
<keyword evidence="1" id="KW-1133">Transmembrane helix</keyword>
<evidence type="ECO:0000313" key="3">
    <source>
        <dbReference type="Proteomes" id="UP000241507"/>
    </source>
</evidence>
<proteinExistence type="predicted"/>
<evidence type="ECO:0000256" key="1">
    <source>
        <dbReference type="SAM" id="Phobius"/>
    </source>
</evidence>
<organism evidence="2 3">
    <name type="scientific">Christiangramia fulva</name>
    <dbReference type="NCBI Taxonomy" id="2126553"/>
    <lineage>
        <taxon>Bacteria</taxon>
        <taxon>Pseudomonadati</taxon>
        <taxon>Bacteroidota</taxon>
        <taxon>Flavobacteriia</taxon>
        <taxon>Flavobacteriales</taxon>
        <taxon>Flavobacteriaceae</taxon>
        <taxon>Christiangramia</taxon>
    </lineage>
</organism>
<protein>
    <submittedName>
        <fullName evidence="2">Lycopene cyclase</fullName>
    </submittedName>
</protein>
<feature type="transmembrane region" description="Helical" evidence="1">
    <location>
        <begin position="6"/>
        <end position="24"/>
    </location>
</feature>
<name>A0A2R3Z0Z1_9FLAO</name>
<reference evidence="3" key="1">
    <citation type="submission" date="2018-03" db="EMBL/GenBank/DDBJ databases">
        <title>Gramella fulva sp. nov., isolated from a dry surface of tidal flat.</title>
        <authorList>
            <person name="Hwang S.H."/>
            <person name="Hwang W.M."/>
            <person name="Kang K."/>
            <person name="Ahn T.-Y."/>
        </authorList>
    </citation>
    <scope>NUCLEOTIDE SEQUENCE [LARGE SCALE GENOMIC DNA]</scope>
    <source>
        <strain evidence="3">SH35</strain>
    </source>
</reference>
<dbReference type="AlphaFoldDB" id="A0A2R3Z0Z1"/>
<sequence length="378" mass="44325">MIVPDYYYVIVGGGLAGLQLALSINEDIFFKGKKIAIIEPSLKDHNDKTWCFWEKGEGKWDEITTKSWKKGKFITKQQENLLDLGDYSYKMLRAIDFYEYAKQKLEKSTDIFFIQDKIQSIDPVTRTAIGAKKKYTAKHFFDSRPGKKYQDDPKNTVIYQHFKGWRIKTSAPAFDPEVFTMMDYRIKYKNTTSFTYILPFSETEALLEFTFFTPFMTEEAVYDEKLKEYLEQILKIKDWEVLETEKGMIPMTDFNFEKNSSKHITMIGTAGGWVKASSGYSFKNTEKKVAAIIENIKMGKPPGQGLSSIRFRKYDGIFLDVLARHNELGEKIFEKLYTRNKVQEIFRFLDEETKPSEELKIMLSLYHPQFLKSFFRKI</sequence>
<dbReference type="InterPro" id="IPR036188">
    <property type="entry name" value="FAD/NAD-bd_sf"/>
</dbReference>